<comment type="similarity">
    <text evidence="2">Belongs to the GtrA family.</text>
</comment>
<proteinExistence type="inferred from homology"/>
<evidence type="ECO:0000313" key="8">
    <source>
        <dbReference type="EMBL" id="GLI24469.1"/>
    </source>
</evidence>
<reference evidence="9 11" key="2">
    <citation type="submission" date="2023-07" db="EMBL/GenBank/DDBJ databases">
        <title>Genomic Encyclopedia of Type Strains, Phase IV (KMG-IV): sequencing the most valuable type-strain genomes for metagenomic binning, comparative biology and taxonomic classification.</title>
        <authorList>
            <person name="Goeker M."/>
        </authorList>
    </citation>
    <scope>NUCLEOTIDE SEQUENCE [LARGE SCALE GENOMIC DNA]</scope>
    <source>
        <strain evidence="9 11">DSM 338</strain>
    </source>
</reference>
<dbReference type="Pfam" id="PF04138">
    <property type="entry name" value="GtrA_DPMS_TM"/>
    <property type="match status" value="1"/>
</dbReference>
<feature type="transmembrane region" description="Helical" evidence="6">
    <location>
        <begin position="90"/>
        <end position="109"/>
    </location>
</feature>
<keyword evidence="5 6" id="KW-0472">Membrane</keyword>
<feature type="domain" description="GtrA/DPMS transmembrane" evidence="7">
    <location>
        <begin position="26"/>
        <end position="140"/>
    </location>
</feature>
<keyword evidence="11" id="KW-1185">Reference proteome</keyword>
<evidence type="ECO:0000256" key="2">
    <source>
        <dbReference type="ARBA" id="ARBA00009399"/>
    </source>
</evidence>
<feature type="transmembrane region" description="Helical" evidence="6">
    <location>
        <begin position="115"/>
        <end position="138"/>
    </location>
</feature>
<reference evidence="8" key="1">
    <citation type="submission" date="2022-12" db="EMBL/GenBank/DDBJ databases">
        <title>Reference genome sequencing for broad-spectrum identification of bacterial and archaeal isolates by mass spectrometry.</title>
        <authorList>
            <person name="Sekiguchi Y."/>
            <person name="Tourlousse D.M."/>
        </authorList>
    </citation>
    <scope>NUCLEOTIDE SEQUENCE</scope>
    <source>
        <strain evidence="8">301</strain>
    </source>
</reference>
<dbReference type="GO" id="GO:0000271">
    <property type="term" value="P:polysaccharide biosynthetic process"/>
    <property type="evidence" value="ECO:0007669"/>
    <property type="project" value="InterPro"/>
</dbReference>
<comment type="caution">
    <text evidence="8">The sequence shown here is derived from an EMBL/GenBank/DDBJ whole genome shotgun (WGS) entry which is preliminary data.</text>
</comment>
<evidence type="ECO:0000256" key="5">
    <source>
        <dbReference type="ARBA" id="ARBA00023136"/>
    </source>
</evidence>
<dbReference type="PANTHER" id="PTHR38459">
    <property type="entry name" value="PROPHAGE BACTOPRENOL-LINKED GLUCOSE TRANSLOCASE HOMOLOG"/>
    <property type="match status" value="1"/>
</dbReference>
<dbReference type="EMBL" id="BSDO01000007">
    <property type="protein sequence ID" value="GLI24469.1"/>
    <property type="molecule type" value="Genomic_DNA"/>
</dbReference>
<sequence length="148" mass="16250">MLPPSLARTVNEYRTRHGDLVNQFARFVGVGLTAAFAHFSTLAILVEMDAVGPVLGSAVGFVVGGIVSYILNRRFTFDATRSHAGAVPRFIVVAGVAFVLNETLMWLFVDKAGLFYLLAQFLTTGITMMWTFTGYRVWAFAHRSAVRG</sequence>
<evidence type="ECO:0000256" key="4">
    <source>
        <dbReference type="ARBA" id="ARBA00022989"/>
    </source>
</evidence>
<name>A0A9W6CPI3_XANFL</name>
<dbReference type="Proteomes" id="UP001245370">
    <property type="component" value="Unassembled WGS sequence"/>
</dbReference>
<dbReference type="PANTHER" id="PTHR38459:SF1">
    <property type="entry name" value="PROPHAGE BACTOPRENOL-LINKED GLUCOSE TRANSLOCASE HOMOLOG"/>
    <property type="match status" value="1"/>
</dbReference>
<comment type="subcellular location">
    <subcellularLocation>
        <location evidence="1">Membrane</location>
        <topology evidence="1">Multi-pass membrane protein</topology>
    </subcellularLocation>
</comment>
<dbReference type="Proteomes" id="UP001144397">
    <property type="component" value="Unassembled WGS sequence"/>
</dbReference>
<dbReference type="RefSeq" id="WP_169123636.1">
    <property type="nucleotide sequence ID" value="NZ_BSDO01000007.1"/>
</dbReference>
<dbReference type="EMBL" id="JAVDPY010000009">
    <property type="protein sequence ID" value="MDR6335980.1"/>
    <property type="molecule type" value="Genomic_DNA"/>
</dbReference>
<evidence type="ECO:0000313" key="10">
    <source>
        <dbReference type="Proteomes" id="UP001144397"/>
    </source>
</evidence>
<feature type="transmembrane region" description="Helical" evidence="6">
    <location>
        <begin position="24"/>
        <end position="45"/>
    </location>
</feature>
<feature type="transmembrane region" description="Helical" evidence="6">
    <location>
        <begin position="51"/>
        <end position="70"/>
    </location>
</feature>
<evidence type="ECO:0000256" key="6">
    <source>
        <dbReference type="SAM" id="Phobius"/>
    </source>
</evidence>
<evidence type="ECO:0000256" key="1">
    <source>
        <dbReference type="ARBA" id="ARBA00004141"/>
    </source>
</evidence>
<protein>
    <submittedName>
        <fullName evidence="9">Flippase GtrA</fullName>
    </submittedName>
</protein>
<evidence type="ECO:0000313" key="9">
    <source>
        <dbReference type="EMBL" id="MDR6335980.1"/>
    </source>
</evidence>
<dbReference type="GeneID" id="95764916"/>
<evidence type="ECO:0000256" key="3">
    <source>
        <dbReference type="ARBA" id="ARBA00022692"/>
    </source>
</evidence>
<keyword evidence="4 6" id="KW-1133">Transmembrane helix</keyword>
<organism evidence="8 10">
    <name type="scientific">Xanthobacter flavus</name>
    <dbReference type="NCBI Taxonomy" id="281"/>
    <lineage>
        <taxon>Bacteria</taxon>
        <taxon>Pseudomonadati</taxon>
        <taxon>Pseudomonadota</taxon>
        <taxon>Alphaproteobacteria</taxon>
        <taxon>Hyphomicrobiales</taxon>
        <taxon>Xanthobacteraceae</taxon>
        <taxon>Xanthobacter</taxon>
    </lineage>
</organism>
<dbReference type="InterPro" id="IPR051401">
    <property type="entry name" value="GtrA_CellWall_Glycosyl"/>
</dbReference>
<gene>
    <name evidence="9" type="ORF">GGQ86_004478</name>
    <name evidence="8" type="ORF">XFLAVUS301_41430</name>
</gene>
<evidence type="ECO:0000259" key="7">
    <source>
        <dbReference type="Pfam" id="PF04138"/>
    </source>
</evidence>
<dbReference type="AlphaFoldDB" id="A0A9W6CPI3"/>
<dbReference type="GO" id="GO:0005886">
    <property type="term" value="C:plasma membrane"/>
    <property type="evidence" value="ECO:0007669"/>
    <property type="project" value="TreeGrafter"/>
</dbReference>
<keyword evidence="3 6" id="KW-0812">Transmembrane</keyword>
<accession>A0A9W6CPI3</accession>
<dbReference type="InterPro" id="IPR007267">
    <property type="entry name" value="GtrA_DPMS_TM"/>
</dbReference>
<evidence type="ECO:0000313" key="11">
    <source>
        <dbReference type="Proteomes" id="UP001245370"/>
    </source>
</evidence>